<organism evidence="2 3">
    <name type="scientific">Cochliobolus carbonum (strain 26-R-13)</name>
    <name type="common">Maize leaf spot fungus</name>
    <name type="synonym">Bipolaris zeicola</name>
    <dbReference type="NCBI Taxonomy" id="930089"/>
    <lineage>
        <taxon>Eukaryota</taxon>
        <taxon>Fungi</taxon>
        <taxon>Dikarya</taxon>
        <taxon>Ascomycota</taxon>
        <taxon>Pezizomycotina</taxon>
        <taxon>Dothideomycetes</taxon>
        <taxon>Pleosporomycetidae</taxon>
        <taxon>Pleosporales</taxon>
        <taxon>Pleosporineae</taxon>
        <taxon>Pleosporaceae</taxon>
        <taxon>Bipolaris</taxon>
    </lineage>
</organism>
<gene>
    <name evidence="2" type="ORF">COCCADRAFT_107631</name>
</gene>
<dbReference type="Proteomes" id="UP000053841">
    <property type="component" value="Unassembled WGS sequence"/>
</dbReference>
<protein>
    <submittedName>
        <fullName evidence="2">Uncharacterized protein</fullName>
    </submittedName>
</protein>
<accession>W6XNU8</accession>
<dbReference type="AlphaFoldDB" id="W6XNU8"/>
<keyword evidence="3" id="KW-1185">Reference proteome</keyword>
<proteinExistence type="predicted"/>
<evidence type="ECO:0000313" key="2">
    <source>
        <dbReference type="EMBL" id="EUC29022.1"/>
    </source>
</evidence>
<name>W6XNU8_COCC2</name>
<dbReference type="KEGG" id="bze:COCCADRAFT_107631"/>
<feature type="region of interest" description="Disordered" evidence="1">
    <location>
        <begin position="1"/>
        <end position="21"/>
    </location>
</feature>
<evidence type="ECO:0000313" key="3">
    <source>
        <dbReference type="Proteomes" id="UP000053841"/>
    </source>
</evidence>
<dbReference type="RefSeq" id="XP_007716669.1">
    <property type="nucleotide sequence ID" value="XM_007718479.1"/>
</dbReference>
<dbReference type="EMBL" id="KI964772">
    <property type="protein sequence ID" value="EUC29022.1"/>
    <property type="molecule type" value="Genomic_DNA"/>
</dbReference>
<dbReference type="GeneID" id="19143596"/>
<feature type="non-terminal residue" evidence="2">
    <location>
        <position position="1"/>
    </location>
</feature>
<sequence>PQPADNRPNPHPHPHPQPRLYPCIHTELHHVYIAHAGSRAFSSRDNPPNRAAHSACYAPASVRAPAPLSLPLTRP</sequence>
<reference evidence="2 3" key="1">
    <citation type="journal article" date="2013" name="PLoS Genet.">
        <title>Comparative genome structure, secondary metabolite, and effector coding capacity across Cochliobolus pathogens.</title>
        <authorList>
            <person name="Condon B.J."/>
            <person name="Leng Y."/>
            <person name="Wu D."/>
            <person name="Bushley K.E."/>
            <person name="Ohm R.A."/>
            <person name="Otillar R."/>
            <person name="Martin J."/>
            <person name="Schackwitz W."/>
            <person name="Grimwood J."/>
            <person name="MohdZainudin N."/>
            <person name="Xue C."/>
            <person name="Wang R."/>
            <person name="Manning V.A."/>
            <person name="Dhillon B."/>
            <person name="Tu Z.J."/>
            <person name="Steffenson B.J."/>
            <person name="Salamov A."/>
            <person name="Sun H."/>
            <person name="Lowry S."/>
            <person name="LaButti K."/>
            <person name="Han J."/>
            <person name="Copeland A."/>
            <person name="Lindquist E."/>
            <person name="Barry K."/>
            <person name="Schmutz J."/>
            <person name="Baker S.E."/>
            <person name="Ciuffetti L.M."/>
            <person name="Grigoriev I.V."/>
            <person name="Zhong S."/>
            <person name="Turgeon B.G."/>
        </authorList>
    </citation>
    <scope>NUCLEOTIDE SEQUENCE [LARGE SCALE GENOMIC DNA]</scope>
    <source>
        <strain evidence="2 3">26-R-13</strain>
    </source>
</reference>
<dbReference type="HOGENOM" id="CLU_2677670_0_0_1"/>
<evidence type="ECO:0000256" key="1">
    <source>
        <dbReference type="SAM" id="MobiDB-lite"/>
    </source>
</evidence>